<dbReference type="OrthoDB" id="3431801at2"/>
<comment type="caution">
    <text evidence="1">The sequence shown here is derived from an EMBL/GenBank/DDBJ whole genome shotgun (WGS) entry which is preliminary data.</text>
</comment>
<evidence type="ECO:0000313" key="2">
    <source>
        <dbReference type="Proteomes" id="UP000316196"/>
    </source>
</evidence>
<sequence length="187" mass="20322">MRMTWPNIVVGVVWVTLMAVLTQVTMQMTQPGEDVIEVEMGGSGRIEDAEIKVTQIQLTSAIEDEMGAQNPCGESCAFLVATVEVTDHGRTNLPLTTSLEYAGLEAQPTSSVIGQQAGYAITSTVPIAVDPSRLEGARFSVWPLEDLEVYPRRVTFDLGIDRVELQRLAAEAPPSIEVPVSPTRRPL</sequence>
<name>A0A542ZDP7_9ACTN</name>
<dbReference type="EMBL" id="VFOR01000002">
    <property type="protein sequence ID" value="TQL58421.1"/>
    <property type="molecule type" value="Genomic_DNA"/>
</dbReference>
<gene>
    <name evidence="1" type="ORF">FB460_2283</name>
</gene>
<evidence type="ECO:0000313" key="1">
    <source>
        <dbReference type="EMBL" id="TQL58421.1"/>
    </source>
</evidence>
<accession>A0A542ZDP7</accession>
<protein>
    <recommendedName>
        <fullName evidence="3">DUF4352 domain-containing protein</fullName>
    </recommendedName>
</protein>
<dbReference type="AlphaFoldDB" id="A0A542ZDP7"/>
<dbReference type="Proteomes" id="UP000316196">
    <property type="component" value="Unassembled WGS sequence"/>
</dbReference>
<organism evidence="1 2">
    <name type="scientific">Propioniferax innocua</name>
    <dbReference type="NCBI Taxonomy" id="1753"/>
    <lineage>
        <taxon>Bacteria</taxon>
        <taxon>Bacillati</taxon>
        <taxon>Actinomycetota</taxon>
        <taxon>Actinomycetes</taxon>
        <taxon>Propionibacteriales</taxon>
        <taxon>Propionibacteriaceae</taxon>
        <taxon>Propioniferax</taxon>
    </lineage>
</organism>
<evidence type="ECO:0008006" key="3">
    <source>
        <dbReference type="Google" id="ProtNLM"/>
    </source>
</evidence>
<reference evidence="1 2" key="1">
    <citation type="submission" date="2019-06" db="EMBL/GenBank/DDBJ databases">
        <title>Sequencing the genomes of 1000 actinobacteria strains.</title>
        <authorList>
            <person name="Klenk H.-P."/>
        </authorList>
    </citation>
    <scope>NUCLEOTIDE SEQUENCE [LARGE SCALE GENOMIC DNA]</scope>
    <source>
        <strain evidence="1 2">DSM 8251</strain>
    </source>
</reference>
<keyword evidence="2" id="KW-1185">Reference proteome</keyword>
<dbReference type="RefSeq" id="WP_142094210.1">
    <property type="nucleotide sequence ID" value="NZ_BAAAMD010000002.1"/>
</dbReference>
<proteinExistence type="predicted"/>